<feature type="DNA-binding region" description="H-T-H motif" evidence="2">
    <location>
        <begin position="27"/>
        <end position="46"/>
    </location>
</feature>
<evidence type="ECO:0000313" key="5">
    <source>
        <dbReference type="Proteomes" id="UP000244081"/>
    </source>
</evidence>
<evidence type="ECO:0000259" key="3">
    <source>
        <dbReference type="PROSITE" id="PS50977"/>
    </source>
</evidence>
<gene>
    <name evidence="4" type="ORF">C8N35_11714</name>
</gene>
<dbReference type="EMBL" id="QAYG01000017">
    <property type="protein sequence ID" value="PTW53198.1"/>
    <property type="molecule type" value="Genomic_DNA"/>
</dbReference>
<keyword evidence="5" id="KW-1185">Reference proteome</keyword>
<dbReference type="AlphaFoldDB" id="A0A2T5UNW7"/>
<dbReference type="RefSeq" id="WP_107992135.1">
    <property type="nucleotide sequence ID" value="NZ_QAYG01000017.1"/>
</dbReference>
<dbReference type="GO" id="GO:0003677">
    <property type="term" value="F:DNA binding"/>
    <property type="evidence" value="ECO:0007669"/>
    <property type="project" value="UniProtKB-UniRule"/>
</dbReference>
<evidence type="ECO:0000313" key="4">
    <source>
        <dbReference type="EMBL" id="PTW53198.1"/>
    </source>
</evidence>
<dbReference type="SUPFAM" id="SSF46689">
    <property type="entry name" value="Homeodomain-like"/>
    <property type="match status" value="1"/>
</dbReference>
<dbReference type="InterPro" id="IPR009057">
    <property type="entry name" value="Homeodomain-like_sf"/>
</dbReference>
<proteinExistence type="predicted"/>
<sequence>MTTEKTRKSILEAFMGLVAERPWPEVTMAAVAERAGIKPSALRKAYDGRMAILAEFYRRIDAEVLDGCDPEIADEPALDRLFDVLMRRLDALEPYKNALQAIGRSARRDPVFAAELNSLALTSQRWMLTAAGINASGVRGLALTQALVVAYLKVMRVWLKDEDPGKASTMAALDRELKRGADILGRIDRADRWFAPFRRAFAQRGKRADAGSRAARHEPGAAAEV</sequence>
<evidence type="ECO:0000256" key="1">
    <source>
        <dbReference type="ARBA" id="ARBA00023125"/>
    </source>
</evidence>
<name>A0A2T5UNW7_9HYPH</name>
<comment type="caution">
    <text evidence="4">The sequence shown here is derived from an EMBL/GenBank/DDBJ whole genome shotgun (WGS) entry which is preliminary data.</text>
</comment>
<dbReference type="PROSITE" id="PS50977">
    <property type="entry name" value="HTH_TETR_2"/>
    <property type="match status" value="1"/>
</dbReference>
<organism evidence="4 5">
    <name type="scientific">Breoghania corrubedonensis</name>
    <dbReference type="NCBI Taxonomy" id="665038"/>
    <lineage>
        <taxon>Bacteria</taxon>
        <taxon>Pseudomonadati</taxon>
        <taxon>Pseudomonadota</taxon>
        <taxon>Alphaproteobacteria</taxon>
        <taxon>Hyphomicrobiales</taxon>
        <taxon>Stappiaceae</taxon>
        <taxon>Breoghania</taxon>
    </lineage>
</organism>
<dbReference type="Proteomes" id="UP000244081">
    <property type="component" value="Unassembled WGS sequence"/>
</dbReference>
<dbReference type="OrthoDB" id="7828598at2"/>
<dbReference type="InterPro" id="IPR001647">
    <property type="entry name" value="HTH_TetR"/>
</dbReference>
<accession>A0A2T5UNW7</accession>
<protein>
    <submittedName>
        <fullName evidence="4">TetR family transcriptional regulator</fullName>
    </submittedName>
</protein>
<reference evidence="4 5" key="1">
    <citation type="submission" date="2018-04" db="EMBL/GenBank/DDBJ databases">
        <title>Genomic Encyclopedia of Archaeal and Bacterial Type Strains, Phase II (KMG-II): from individual species to whole genera.</title>
        <authorList>
            <person name="Goeker M."/>
        </authorList>
    </citation>
    <scope>NUCLEOTIDE SEQUENCE [LARGE SCALE GENOMIC DNA]</scope>
    <source>
        <strain evidence="4 5">DSM 23382</strain>
    </source>
</reference>
<keyword evidence="1 2" id="KW-0238">DNA-binding</keyword>
<feature type="domain" description="HTH tetR-type" evidence="3">
    <location>
        <begin position="4"/>
        <end position="64"/>
    </location>
</feature>
<dbReference type="Gene3D" id="1.10.357.10">
    <property type="entry name" value="Tetracycline Repressor, domain 2"/>
    <property type="match status" value="1"/>
</dbReference>
<evidence type="ECO:0000256" key="2">
    <source>
        <dbReference type="PROSITE-ProRule" id="PRU00335"/>
    </source>
</evidence>